<evidence type="ECO:0000313" key="5">
    <source>
        <dbReference type="Proteomes" id="UP000838672"/>
    </source>
</evidence>
<dbReference type="Proteomes" id="UP000838672">
    <property type="component" value="Unassembled WGS sequence"/>
</dbReference>
<dbReference type="RefSeq" id="WP_237465963.1">
    <property type="nucleotide sequence ID" value="NZ_CAKLDI010000001.1"/>
</dbReference>
<proteinExistence type="predicted"/>
<sequence>MESLKVIDYMNNRPVLFTTQMSLTVALERLLQSRQTGGPVVNEKDEVIGFISEQDMIQKLLKVSYHCEDAAQVGDCMRTDVLSVDPNDSILALAEMMCGQKPKVYPVVEKGRLVGVITRRNVLDAIHAQILKCFQHPV</sequence>
<dbReference type="SUPFAM" id="SSF54631">
    <property type="entry name" value="CBS-domain pair"/>
    <property type="match status" value="1"/>
</dbReference>
<gene>
    <name evidence="4" type="ORF">VST7929_01392</name>
</gene>
<organism evidence="4 5">
    <name type="scientific">Vibrio stylophorae</name>
    <dbReference type="NCBI Taxonomy" id="659351"/>
    <lineage>
        <taxon>Bacteria</taxon>
        <taxon>Pseudomonadati</taxon>
        <taxon>Pseudomonadota</taxon>
        <taxon>Gammaproteobacteria</taxon>
        <taxon>Vibrionales</taxon>
        <taxon>Vibrionaceae</taxon>
        <taxon>Vibrio</taxon>
    </lineage>
</organism>
<comment type="caution">
    <text evidence="4">The sequence shown here is derived from an EMBL/GenBank/DDBJ whole genome shotgun (WGS) entry which is preliminary data.</text>
</comment>
<keyword evidence="1 2" id="KW-0129">CBS domain</keyword>
<dbReference type="Pfam" id="PF00571">
    <property type="entry name" value="CBS"/>
    <property type="match status" value="2"/>
</dbReference>
<dbReference type="InterPro" id="IPR051257">
    <property type="entry name" value="Diverse_CBS-Domain"/>
</dbReference>
<feature type="domain" description="CBS" evidence="3">
    <location>
        <begin position="10"/>
        <end position="70"/>
    </location>
</feature>
<keyword evidence="5" id="KW-1185">Reference proteome</keyword>
<evidence type="ECO:0000259" key="3">
    <source>
        <dbReference type="PROSITE" id="PS51371"/>
    </source>
</evidence>
<dbReference type="EMBL" id="CAKLDI010000001">
    <property type="protein sequence ID" value="CAH0533522.1"/>
    <property type="molecule type" value="Genomic_DNA"/>
</dbReference>
<dbReference type="InterPro" id="IPR000644">
    <property type="entry name" value="CBS_dom"/>
</dbReference>
<dbReference type="CDD" id="cd04629">
    <property type="entry name" value="CBS_pair_bac"/>
    <property type="match status" value="1"/>
</dbReference>
<dbReference type="PANTHER" id="PTHR43080:SF2">
    <property type="entry name" value="CBS DOMAIN-CONTAINING PROTEIN"/>
    <property type="match status" value="1"/>
</dbReference>
<evidence type="ECO:0000313" key="4">
    <source>
        <dbReference type="EMBL" id="CAH0533522.1"/>
    </source>
</evidence>
<reference evidence="4" key="1">
    <citation type="submission" date="2021-11" db="EMBL/GenBank/DDBJ databases">
        <authorList>
            <person name="Rodrigo-Torres L."/>
            <person name="Arahal R. D."/>
            <person name="Lucena T."/>
        </authorList>
    </citation>
    <scope>NUCLEOTIDE SEQUENCE</scope>
    <source>
        <strain evidence="4">CECT 7929</strain>
    </source>
</reference>
<dbReference type="PANTHER" id="PTHR43080">
    <property type="entry name" value="CBS DOMAIN-CONTAINING PROTEIN CBSX3, MITOCHONDRIAL"/>
    <property type="match status" value="1"/>
</dbReference>
<name>A0ABM8ZT73_9VIBR</name>
<dbReference type="InterPro" id="IPR046342">
    <property type="entry name" value="CBS_dom_sf"/>
</dbReference>
<evidence type="ECO:0000256" key="2">
    <source>
        <dbReference type="PROSITE-ProRule" id="PRU00703"/>
    </source>
</evidence>
<dbReference type="Gene3D" id="3.10.580.10">
    <property type="entry name" value="CBS-domain"/>
    <property type="match status" value="1"/>
</dbReference>
<dbReference type="SMART" id="SM00116">
    <property type="entry name" value="CBS"/>
    <property type="match status" value="2"/>
</dbReference>
<accession>A0ABM8ZT73</accession>
<protein>
    <recommendedName>
        <fullName evidence="3">CBS domain-containing protein</fullName>
    </recommendedName>
</protein>
<dbReference type="PROSITE" id="PS51371">
    <property type="entry name" value="CBS"/>
    <property type="match status" value="2"/>
</dbReference>
<feature type="domain" description="CBS" evidence="3">
    <location>
        <begin position="77"/>
        <end position="133"/>
    </location>
</feature>
<dbReference type="InterPro" id="IPR044729">
    <property type="entry name" value="CBS_bac"/>
</dbReference>
<evidence type="ECO:0000256" key="1">
    <source>
        <dbReference type="ARBA" id="ARBA00023122"/>
    </source>
</evidence>